<keyword evidence="4 6" id="KW-1133">Transmembrane helix</keyword>
<dbReference type="EMBL" id="CP033972">
    <property type="protein sequence ID" value="AZG45004.1"/>
    <property type="molecule type" value="Genomic_DNA"/>
</dbReference>
<gene>
    <name evidence="7" type="primary">tspO</name>
    <name evidence="7" type="ORF">D7316_01596</name>
</gene>
<dbReference type="InterPro" id="IPR038330">
    <property type="entry name" value="TspO/MBR-related_sf"/>
</dbReference>
<evidence type="ECO:0000256" key="6">
    <source>
        <dbReference type="SAM" id="Phobius"/>
    </source>
</evidence>
<keyword evidence="8" id="KW-1185">Reference proteome</keyword>
<organism evidence="7 8">
    <name type="scientific">Gordonia insulae</name>
    <dbReference type="NCBI Taxonomy" id="2420509"/>
    <lineage>
        <taxon>Bacteria</taxon>
        <taxon>Bacillati</taxon>
        <taxon>Actinomycetota</taxon>
        <taxon>Actinomycetes</taxon>
        <taxon>Mycobacteriales</taxon>
        <taxon>Gordoniaceae</taxon>
        <taxon>Gordonia</taxon>
    </lineage>
</organism>
<dbReference type="PIRSF" id="PIRSF005859">
    <property type="entry name" value="PBR"/>
    <property type="match status" value="1"/>
</dbReference>
<keyword evidence="3 6" id="KW-0812">Transmembrane</keyword>
<accession>A0A3G8JIZ8</accession>
<comment type="similarity">
    <text evidence="2">Belongs to the TspO/BZRP family.</text>
</comment>
<evidence type="ECO:0000313" key="7">
    <source>
        <dbReference type="EMBL" id="AZG45004.1"/>
    </source>
</evidence>
<protein>
    <submittedName>
        <fullName evidence="7">Tryptophan-rich sensory protein</fullName>
    </submittedName>
</protein>
<evidence type="ECO:0000256" key="3">
    <source>
        <dbReference type="ARBA" id="ARBA00022692"/>
    </source>
</evidence>
<keyword evidence="5 6" id="KW-0472">Membrane</keyword>
<dbReference type="CDD" id="cd15904">
    <property type="entry name" value="TSPO_MBR"/>
    <property type="match status" value="1"/>
</dbReference>
<evidence type="ECO:0000256" key="2">
    <source>
        <dbReference type="ARBA" id="ARBA00007524"/>
    </source>
</evidence>
<dbReference type="GO" id="GO:0033013">
    <property type="term" value="P:tetrapyrrole metabolic process"/>
    <property type="evidence" value="ECO:0007669"/>
    <property type="project" value="UniProtKB-ARBA"/>
</dbReference>
<name>A0A3G8JIZ8_9ACTN</name>
<sequence length="151" mass="15821">MASAAAAALGSVVTKSAVQTWYPTLRKPAFTPPNWVFPVAWTTLYADVAVTSAATIDRLDDAGDDSGRRAYLGALGANLALNAGWTWVYFGAHRLGAASVVAGALAVSSADLARRTAQVDARSGAALAAYPAWCAFATVLSTSTWWLNRDR</sequence>
<dbReference type="FunFam" id="1.20.1260.100:FF:000001">
    <property type="entry name" value="translocator protein 2"/>
    <property type="match status" value="1"/>
</dbReference>
<dbReference type="Proteomes" id="UP000271469">
    <property type="component" value="Chromosome"/>
</dbReference>
<feature type="transmembrane region" description="Helical" evidence="6">
    <location>
        <begin position="125"/>
        <end position="147"/>
    </location>
</feature>
<evidence type="ECO:0000256" key="1">
    <source>
        <dbReference type="ARBA" id="ARBA00004141"/>
    </source>
</evidence>
<dbReference type="PANTHER" id="PTHR10057:SF0">
    <property type="entry name" value="TRANSLOCATOR PROTEIN"/>
    <property type="match status" value="1"/>
</dbReference>
<evidence type="ECO:0000256" key="5">
    <source>
        <dbReference type="ARBA" id="ARBA00023136"/>
    </source>
</evidence>
<feature type="transmembrane region" description="Helical" evidence="6">
    <location>
        <begin position="71"/>
        <end position="90"/>
    </location>
</feature>
<reference evidence="7 8" key="1">
    <citation type="submission" date="2018-11" db="EMBL/GenBank/DDBJ databases">
        <title>Gordonia insulae sp. nov., isolated from an island soil.</title>
        <authorList>
            <person name="Kim Y.S."/>
            <person name="Kim S.B."/>
        </authorList>
    </citation>
    <scope>NUCLEOTIDE SEQUENCE [LARGE SCALE GENOMIC DNA]</scope>
    <source>
        <strain evidence="7 8">MMS17-SY073</strain>
    </source>
</reference>
<dbReference type="Pfam" id="PF03073">
    <property type="entry name" value="TspO_MBR"/>
    <property type="match status" value="1"/>
</dbReference>
<comment type="subcellular location">
    <subcellularLocation>
        <location evidence="1">Membrane</location>
        <topology evidence="1">Multi-pass membrane protein</topology>
    </subcellularLocation>
</comment>
<evidence type="ECO:0000313" key="8">
    <source>
        <dbReference type="Proteomes" id="UP000271469"/>
    </source>
</evidence>
<dbReference type="PANTHER" id="PTHR10057">
    <property type="entry name" value="PERIPHERAL-TYPE BENZODIAZEPINE RECEPTOR"/>
    <property type="match status" value="1"/>
</dbReference>
<evidence type="ECO:0000256" key="4">
    <source>
        <dbReference type="ARBA" id="ARBA00022989"/>
    </source>
</evidence>
<dbReference type="GO" id="GO:0016020">
    <property type="term" value="C:membrane"/>
    <property type="evidence" value="ECO:0007669"/>
    <property type="project" value="UniProtKB-SubCell"/>
</dbReference>
<dbReference type="InterPro" id="IPR004307">
    <property type="entry name" value="TspO_MBR"/>
</dbReference>
<dbReference type="Gene3D" id="1.20.1260.100">
    <property type="entry name" value="TspO/MBR protein"/>
    <property type="match status" value="1"/>
</dbReference>
<dbReference type="KEGG" id="gom:D7316_01596"/>
<proteinExistence type="inferred from homology"/>
<dbReference type="AlphaFoldDB" id="A0A3G8JIZ8"/>